<accession>A0A1H9FW06</accession>
<proteinExistence type="predicted"/>
<gene>
    <name evidence="5" type="ORF">SAMN04488558_11041</name>
</gene>
<name>A0A1H9FW06_9LACT</name>
<feature type="region of interest" description="Disordered" evidence="4">
    <location>
        <begin position="414"/>
        <end position="445"/>
    </location>
</feature>
<dbReference type="Proteomes" id="UP000198833">
    <property type="component" value="Unassembled WGS sequence"/>
</dbReference>
<evidence type="ECO:0000313" key="5">
    <source>
        <dbReference type="EMBL" id="SEQ41969.1"/>
    </source>
</evidence>
<evidence type="ECO:0000256" key="3">
    <source>
        <dbReference type="ARBA" id="ARBA00022752"/>
    </source>
</evidence>
<dbReference type="STRING" id="89093.SAMN04488558_11041"/>
<evidence type="ECO:0000256" key="2">
    <source>
        <dbReference type="ARBA" id="ARBA00019066"/>
    </source>
</evidence>
<evidence type="ECO:0000256" key="1">
    <source>
        <dbReference type="ARBA" id="ARBA00004683"/>
    </source>
</evidence>
<dbReference type="RefSeq" id="WP_092572503.1">
    <property type="nucleotide sequence ID" value="NZ_CP096206.2"/>
</dbReference>
<dbReference type="UniPathway" id="UPA00917"/>
<evidence type="ECO:0000313" key="6">
    <source>
        <dbReference type="Proteomes" id="UP000198833"/>
    </source>
</evidence>
<dbReference type="EMBL" id="FOEN01000010">
    <property type="protein sequence ID" value="SEQ41969.1"/>
    <property type="molecule type" value="Genomic_DNA"/>
</dbReference>
<keyword evidence="6" id="KW-1185">Reference proteome</keyword>
<keyword evidence="3" id="KW-0583">PHB biosynthesis</keyword>
<dbReference type="AlphaFoldDB" id="A0A1H9FW06"/>
<dbReference type="OrthoDB" id="617533at2"/>
<sequence>MNNQEFMNQWFDAQKKLAEQWQSMLPSMGNEQNAGFQKMMEAQQKMFNDWAQAFNPSSSTASNPFAMFTPFAMPNNPMNSFMESQKEMFEGMQKAYQDSPVGAYISQFPDLNTYMENFRSMYDPTQLIKMMDSDSFKTIAKAMDANRNFVSFYRYFDSLKDTYGKPFEEDGKKLMEKWVADSEKFYGDFVEPFIPAQVRDLLQAPKNLAETMQGSFTNILGPWAGSFAELSRLYVEGANGDTDKLADFFALWKANYQKTIAPLFKMPGMGNNTEKIESQNAFIDQTMQLILTGVEFQQKLSQVSQNRVKELIQEYEELIKKDEQPKTYKEFYDYWTGEIEKTLKDYFFSDEFAVMLSEFGQSNAQFIIARNKVMEIALRNTPIVVESDARSLYKKVHDLKRDVNNLKRELKALKEEKGAEDTKETAKTTTTRRRTSTPRARKTEE</sequence>
<dbReference type="Pfam" id="PF09712">
    <property type="entry name" value="PHA_synth_III_E"/>
    <property type="match status" value="1"/>
</dbReference>
<organism evidence="5 6">
    <name type="scientific">Ignavigranum ruoffiae</name>
    <dbReference type="NCBI Taxonomy" id="89093"/>
    <lineage>
        <taxon>Bacteria</taxon>
        <taxon>Bacillati</taxon>
        <taxon>Bacillota</taxon>
        <taxon>Bacilli</taxon>
        <taxon>Lactobacillales</taxon>
        <taxon>Aerococcaceae</taxon>
        <taxon>Ignavigranum</taxon>
    </lineage>
</organism>
<protein>
    <recommendedName>
        <fullName evidence="2">Poly(3-hydroxyalkanoate) polymerase subunit PhaE</fullName>
    </recommendedName>
</protein>
<feature type="compositionally biased region" description="Basic residues" evidence="4">
    <location>
        <begin position="430"/>
        <end position="445"/>
    </location>
</feature>
<evidence type="ECO:0000256" key="4">
    <source>
        <dbReference type="SAM" id="MobiDB-lite"/>
    </source>
</evidence>
<comment type="pathway">
    <text evidence="1">Biopolymer metabolism; poly-(R)-3-hydroxybutanoate biosynthesis.</text>
</comment>
<dbReference type="GO" id="GO:0042619">
    <property type="term" value="P:poly-hydroxybutyrate biosynthetic process"/>
    <property type="evidence" value="ECO:0007669"/>
    <property type="project" value="UniProtKB-KW"/>
</dbReference>
<dbReference type="InterPro" id="IPR010123">
    <property type="entry name" value="PHA_synth_III_E"/>
</dbReference>
<feature type="compositionally biased region" description="Basic and acidic residues" evidence="4">
    <location>
        <begin position="414"/>
        <end position="426"/>
    </location>
</feature>
<reference evidence="5 6" key="1">
    <citation type="submission" date="2016-10" db="EMBL/GenBank/DDBJ databases">
        <authorList>
            <person name="de Groot N.N."/>
        </authorList>
    </citation>
    <scope>NUCLEOTIDE SEQUENCE [LARGE SCALE GENOMIC DNA]</scope>
    <source>
        <strain evidence="5 6">DSM 15695</strain>
    </source>
</reference>